<dbReference type="AlphaFoldDB" id="A0A1F5F4F3"/>
<dbReference type="EMBL" id="MFAK01000038">
    <property type="protein sequence ID" value="OGD74224.1"/>
    <property type="molecule type" value="Genomic_DNA"/>
</dbReference>
<dbReference type="PANTHER" id="PTHR46401">
    <property type="entry name" value="GLYCOSYLTRANSFERASE WBBK-RELATED"/>
    <property type="match status" value="1"/>
</dbReference>
<dbReference type="GO" id="GO:0016757">
    <property type="term" value="F:glycosyltransferase activity"/>
    <property type="evidence" value="ECO:0007669"/>
    <property type="project" value="InterPro"/>
</dbReference>
<dbReference type="PANTHER" id="PTHR46401:SF2">
    <property type="entry name" value="GLYCOSYLTRANSFERASE WBBK-RELATED"/>
    <property type="match status" value="1"/>
</dbReference>
<dbReference type="Proteomes" id="UP000176191">
    <property type="component" value="Unassembled WGS sequence"/>
</dbReference>
<gene>
    <name evidence="4" type="ORF">A2228_03660</name>
</gene>
<dbReference type="InterPro" id="IPR001296">
    <property type="entry name" value="Glyco_trans_1"/>
</dbReference>
<reference evidence="4 5" key="1">
    <citation type="journal article" date="2016" name="Nat. Commun.">
        <title>Thousands of microbial genomes shed light on interconnected biogeochemical processes in an aquifer system.</title>
        <authorList>
            <person name="Anantharaman K."/>
            <person name="Brown C.T."/>
            <person name="Hug L.A."/>
            <person name="Sharon I."/>
            <person name="Castelle C.J."/>
            <person name="Probst A.J."/>
            <person name="Thomas B.C."/>
            <person name="Singh A."/>
            <person name="Wilkins M.J."/>
            <person name="Karaoz U."/>
            <person name="Brodie E.L."/>
            <person name="Williams K.H."/>
            <person name="Hubbard S.S."/>
            <person name="Banfield J.F."/>
        </authorList>
    </citation>
    <scope>NUCLEOTIDE SEQUENCE [LARGE SCALE GENOMIC DNA]</scope>
</reference>
<comment type="caution">
    <text evidence="4">The sequence shown here is derived from an EMBL/GenBank/DDBJ whole genome shotgun (WGS) entry which is preliminary data.</text>
</comment>
<dbReference type="InterPro" id="IPR028098">
    <property type="entry name" value="Glyco_trans_4-like_N"/>
</dbReference>
<accession>A0A1F5F4F3</accession>
<proteinExistence type="predicted"/>
<sequence>MKIALVHDYLNEAGGAERVLRVLSEMYPKAPIYVAFAKQGTAKKMLDERGKRIVESSWGWLLKIGRMYSYLRCCLPWVWKSVDLTAYDLVITSCSGYIARGFRVKPGARVVAYCHTPPRWLYGYDTPTGANRQWWGKAFMWVVGPFVRYFDYQSAQRVNTWIANSREVAKRIEKFYRQKAEVVYPPIEMPEVRRETVAKRGDYYLVVARMVGGKGIREAIAGARKAGVVLKIVGETVGAGIRKEELESRNVEYLGRVEDKELAKLYAGARGLVALSRDEDFGMTVVEAMAMGTPVLAFNGGGYKETVVPGKTGILIEGTDAKTVAEGIRRMEQIKWEREKIGQWAKKFNRARFEKEIRGVVGA</sequence>
<dbReference type="Pfam" id="PF13439">
    <property type="entry name" value="Glyco_transf_4"/>
    <property type="match status" value="1"/>
</dbReference>
<name>A0A1F5F4F3_9BACT</name>
<feature type="domain" description="Glycosyltransferase subfamily 4-like N-terminal" evidence="3">
    <location>
        <begin position="14"/>
        <end position="188"/>
    </location>
</feature>
<protein>
    <recommendedName>
        <fullName evidence="6">Glycosyl transferase family 1 domain-containing protein</fullName>
    </recommendedName>
</protein>
<dbReference type="Pfam" id="PF00534">
    <property type="entry name" value="Glycos_transf_1"/>
    <property type="match status" value="1"/>
</dbReference>
<evidence type="ECO:0000313" key="4">
    <source>
        <dbReference type="EMBL" id="OGD74224.1"/>
    </source>
</evidence>
<evidence type="ECO:0008006" key="6">
    <source>
        <dbReference type="Google" id="ProtNLM"/>
    </source>
</evidence>
<keyword evidence="1" id="KW-0808">Transferase</keyword>
<dbReference type="Gene3D" id="3.40.50.2000">
    <property type="entry name" value="Glycogen Phosphorylase B"/>
    <property type="match status" value="2"/>
</dbReference>
<dbReference type="SUPFAM" id="SSF53756">
    <property type="entry name" value="UDP-Glycosyltransferase/glycogen phosphorylase"/>
    <property type="match status" value="1"/>
</dbReference>
<evidence type="ECO:0000313" key="5">
    <source>
        <dbReference type="Proteomes" id="UP000176191"/>
    </source>
</evidence>
<organism evidence="4 5">
    <name type="scientific">Candidatus Collierbacteria bacterium RIFOXYA2_FULL_46_10</name>
    <dbReference type="NCBI Taxonomy" id="1817726"/>
    <lineage>
        <taxon>Bacteria</taxon>
        <taxon>Candidatus Collieribacteriota</taxon>
    </lineage>
</organism>
<feature type="domain" description="Glycosyl transferase family 1" evidence="2">
    <location>
        <begin position="198"/>
        <end position="347"/>
    </location>
</feature>
<evidence type="ECO:0000256" key="1">
    <source>
        <dbReference type="ARBA" id="ARBA00022679"/>
    </source>
</evidence>
<evidence type="ECO:0000259" key="2">
    <source>
        <dbReference type="Pfam" id="PF00534"/>
    </source>
</evidence>
<evidence type="ECO:0000259" key="3">
    <source>
        <dbReference type="Pfam" id="PF13439"/>
    </source>
</evidence>